<dbReference type="AlphaFoldDB" id="A0A7S2SGT6"/>
<feature type="chain" id="PRO_5031386270" description="Acyltransferase 3 domain-containing protein" evidence="3">
    <location>
        <begin position="20"/>
        <end position="721"/>
    </location>
</feature>
<keyword evidence="2" id="KW-0472">Membrane</keyword>
<feature type="transmembrane region" description="Helical" evidence="2">
    <location>
        <begin position="189"/>
        <end position="214"/>
    </location>
</feature>
<feature type="transmembrane region" description="Helical" evidence="2">
    <location>
        <begin position="501"/>
        <end position="524"/>
    </location>
</feature>
<dbReference type="PANTHER" id="PTHR11161">
    <property type="entry name" value="O-ACYLTRANSFERASE"/>
    <property type="match status" value="1"/>
</dbReference>
<dbReference type="InterPro" id="IPR002656">
    <property type="entry name" value="Acyl_transf_3_dom"/>
</dbReference>
<reference evidence="5" key="1">
    <citation type="submission" date="2021-01" db="EMBL/GenBank/DDBJ databases">
        <authorList>
            <person name="Corre E."/>
            <person name="Pelletier E."/>
            <person name="Niang G."/>
            <person name="Scheremetjew M."/>
            <person name="Finn R."/>
            <person name="Kale V."/>
            <person name="Holt S."/>
            <person name="Cochrane G."/>
            <person name="Meng A."/>
            <person name="Brown T."/>
            <person name="Cohen L."/>
        </authorList>
    </citation>
    <scope>NUCLEOTIDE SEQUENCE</scope>
    <source>
        <strain evidence="5">NY070348D</strain>
    </source>
</reference>
<feature type="transmembrane region" description="Helical" evidence="2">
    <location>
        <begin position="400"/>
        <end position="421"/>
    </location>
</feature>
<name>A0A7S2SGT6_9STRA</name>
<feature type="transmembrane region" description="Helical" evidence="2">
    <location>
        <begin position="249"/>
        <end position="268"/>
    </location>
</feature>
<keyword evidence="2" id="KW-1133">Transmembrane helix</keyword>
<feature type="transmembrane region" description="Helical" evidence="2">
    <location>
        <begin position="473"/>
        <end position="489"/>
    </location>
</feature>
<evidence type="ECO:0000313" key="5">
    <source>
        <dbReference type="EMBL" id="CAD9699696.1"/>
    </source>
</evidence>
<feature type="region of interest" description="Disordered" evidence="1">
    <location>
        <begin position="699"/>
        <end position="721"/>
    </location>
</feature>
<dbReference type="EMBL" id="HBHK01022039">
    <property type="protein sequence ID" value="CAD9699696.1"/>
    <property type="molecule type" value="Transcribed_RNA"/>
</dbReference>
<organism evidence="5">
    <name type="scientific">Mucochytrium quahogii</name>
    <dbReference type="NCBI Taxonomy" id="96639"/>
    <lineage>
        <taxon>Eukaryota</taxon>
        <taxon>Sar</taxon>
        <taxon>Stramenopiles</taxon>
        <taxon>Bigyra</taxon>
        <taxon>Labyrinthulomycetes</taxon>
        <taxon>Thraustochytrida</taxon>
        <taxon>Thraustochytriidae</taxon>
        <taxon>Mucochytrium</taxon>
    </lineage>
</organism>
<feature type="domain" description="Acyltransferase 3" evidence="4">
    <location>
        <begin position="247"/>
        <end position="649"/>
    </location>
</feature>
<protein>
    <recommendedName>
        <fullName evidence="4">Acyltransferase 3 domain-containing protein</fullName>
    </recommendedName>
</protein>
<feature type="signal peptide" evidence="3">
    <location>
        <begin position="1"/>
        <end position="19"/>
    </location>
</feature>
<dbReference type="Pfam" id="PF01757">
    <property type="entry name" value="Acyl_transf_3"/>
    <property type="match status" value="1"/>
</dbReference>
<dbReference type="GO" id="GO:0016747">
    <property type="term" value="F:acyltransferase activity, transferring groups other than amino-acyl groups"/>
    <property type="evidence" value="ECO:0007669"/>
    <property type="project" value="InterPro"/>
</dbReference>
<feature type="transmembrane region" description="Helical" evidence="2">
    <location>
        <begin position="627"/>
        <end position="652"/>
    </location>
</feature>
<keyword evidence="3" id="KW-0732">Signal</keyword>
<dbReference type="PANTHER" id="PTHR11161:SF12">
    <property type="entry name" value="ACYLTRANSFERASE 3 DOMAIN-CONTAINING PROTEIN-RELATED"/>
    <property type="match status" value="1"/>
</dbReference>
<feature type="transmembrane region" description="Helical" evidence="2">
    <location>
        <begin position="288"/>
        <end position="312"/>
    </location>
</feature>
<evidence type="ECO:0000256" key="3">
    <source>
        <dbReference type="SAM" id="SignalP"/>
    </source>
</evidence>
<dbReference type="InterPro" id="IPR052728">
    <property type="entry name" value="O2_lipid_transport_reg"/>
</dbReference>
<feature type="compositionally biased region" description="Polar residues" evidence="1">
    <location>
        <begin position="704"/>
        <end position="721"/>
    </location>
</feature>
<feature type="transmembrane region" description="Helical" evidence="2">
    <location>
        <begin position="553"/>
        <end position="576"/>
    </location>
</feature>
<evidence type="ECO:0000256" key="1">
    <source>
        <dbReference type="SAM" id="MobiDB-lite"/>
    </source>
</evidence>
<keyword evidence="2" id="KW-0812">Transmembrane</keyword>
<feature type="transmembrane region" description="Helical" evidence="2">
    <location>
        <begin position="333"/>
        <end position="354"/>
    </location>
</feature>
<evidence type="ECO:0000259" key="4">
    <source>
        <dbReference type="Pfam" id="PF01757"/>
    </source>
</evidence>
<evidence type="ECO:0000256" key="2">
    <source>
        <dbReference type="SAM" id="Phobius"/>
    </source>
</evidence>
<gene>
    <name evidence="5" type="ORF">QSP1433_LOCUS14002</name>
</gene>
<feature type="transmembrane region" description="Helical" evidence="2">
    <location>
        <begin position="597"/>
        <end position="615"/>
    </location>
</feature>
<proteinExistence type="predicted"/>
<feature type="transmembrane region" description="Helical" evidence="2">
    <location>
        <begin position="433"/>
        <end position="453"/>
    </location>
</feature>
<accession>A0A7S2SGT6</accession>
<sequence>MLMKSVLLALILGCRLSIGQRCSSSECTGKILPRVDGDIEVPCSIASATIPGGSEVASYPFHYSGNYDLCMDFGRDKTQFCTVTYANFGFADAAGVVVPFGTVLFEGCIPKNCNFTEWSIETAASLMLKIRLDLHRLVGLKQTPVEVWPTSVNELSEAQREYLLTEIYRYDASYFGGSCRPFDGNFDGWSILVAVLLGVFVLLVFSSSVLAHYFERCRSNTFVQWFSVGKNANSLFSQRAEEDFKVLNGIRVLSICWVVAGHLVLFFYLENSYVLNPTTVSDFTTKFWFFVVPSALFAVDTFLFMSGFLAAVSLHKHFNKEWFDVKRYFLALAIRWCRLVPLYASVYLFCFKILSSSGIESFNPECARPNQFFPRMFFVYGLYNDKDTPLGGCLPMETDWYLMVDMQCFMFIAPFFVYLYCVGARSHNVLLRYVLKYGITIALVATSVVLIATTKDSSLSDGGTFYTRFWDRWVPYVFGLLLGMIHVDRAKDKDWKTVKSVPTWAVGVLFLFVSVAILGFWVAFFHSLFRCQSDKCDLGVIQFNALSKKEASFVFLPFMYTCYSVLLVLFCYILFLDKKYDVLGLKTFLSADLFTPLAKLSFGVYLVHLPLIYWVNENRHDKIAFSGWNVLISTAGFVLLSFTLSYVLYLLVEKPFANILSTGLNLLKKKPEPAESLEPELELKDISLARESLAREIPEKRTTRSSTLGMLTRRTTSLNNK</sequence>